<sequence length="263" mass="29723">MKPGRKLVLEAVLGPLVFWVIMWGLFYIHPTPDLRRENFNAPWLMTSVASFFVALTIALFMLKRRLEKEHNSKFGFRELPRVIDETDPEVIRDLTKDISFIILMWGPFASAVLDMGVERGVVYFLDFAVQCVMVCVPLFLAIGVLFIDFPIFLYARFIGKDSSPGSREILLGSLISLVSLVAVGVATSFNVRVEATLPILNLPSEDPVEYRYVLLLSGLNVLYSLLGMLVYPKKRKLGLLLSLPIVPLIAYTLLKTLVWMQSH</sequence>
<dbReference type="HOGENOM" id="CLU_1056110_0_0_2"/>
<feature type="transmembrane region" description="Helical" evidence="1">
    <location>
        <begin position="41"/>
        <end position="62"/>
    </location>
</feature>
<feature type="transmembrane region" description="Helical" evidence="1">
    <location>
        <begin position="98"/>
        <end position="115"/>
    </location>
</feature>
<keyword evidence="1" id="KW-0812">Transmembrane</keyword>
<evidence type="ECO:0000313" key="2">
    <source>
        <dbReference type="EMBL" id="ACJ17371.1"/>
    </source>
</evidence>
<feature type="transmembrane region" description="Helical" evidence="1">
    <location>
        <begin position="238"/>
        <end position="260"/>
    </location>
</feature>
<evidence type="ECO:0000256" key="1">
    <source>
        <dbReference type="SAM" id="Phobius"/>
    </source>
</evidence>
<keyword evidence="3" id="KW-1185">Reference proteome</keyword>
<keyword evidence="1" id="KW-1133">Transmembrane helix</keyword>
<dbReference type="Proteomes" id="UP000002727">
    <property type="component" value="Chromosome"/>
</dbReference>
<reference evidence="2 3" key="1">
    <citation type="journal article" date="2008" name="J. Bacteriol.">
        <title>The complete genome sequence of Thermococcus onnurineus NA1 reveals a mixed heterotrophic and carboxydotrophic metabolism.</title>
        <authorList>
            <person name="Lee H.S."/>
            <person name="Kang S.G."/>
            <person name="Bae S.S."/>
            <person name="Lim J.K."/>
            <person name="Cho Y."/>
            <person name="Kim Y.J."/>
            <person name="Jeon J.H."/>
            <person name="Cha S.S."/>
            <person name="Kwon K.K."/>
            <person name="Kim H.T."/>
            <person name="Park C.J."/>
            <person name="Lee H.W."/>
            <person name="Kim S.I."/>
            <person name="Chun J."/>
            <person name="Colwell R.R."/>
            <person name="Kim S.J."/>
            <person name="Lee J.H."/>
        </authorList>
    </citation>
    <scope>NUCLEOTIDE SEQUENCE [LARGE SCALE GENOMIC DNA]</scope>
    <source>
        <strain evidence="2 3">NA1</strain>
    </source>
</reference>
<keyword evidence="1" id="KW-0472">Membrane</keyword>
<dbReference type="RefSeq" id="WP_012572843.1">
    <property type="nucleotide sequence ID" value="NC_011529.1"/>
</dbReference>
<accession>B6YVP7</accession>
<name>B6YVP7_THEON</name>
<evidence type="ECO:0000313" key="3">
    <source>
        <dbReference type="Proteomes" id="UP000002727"/>
    </source>
</evidence>
<dbReference type="PATRIC" id="fig|523850.10.peg.1894"/>
<feature type="transmembrane region" description="Helical" evidence="1">
    <location>
        <begin position="169"/>
        <end position="190"/>
    </location>
</feature>
<dbReference type="GeneID" id="7017552"/>
<proteinExistence type="predicted"/>
<gene>
    <name evidence="2" type="ordered locus">TON_1880</name>
</gene>
<feature type="transmembrane region" description="Helical" evidence="1">
    <location>
        <begin position="210"/>
        <end position="231"/>
    </location>
</feature>
<dbReference type="EMBL" id="CP000855">
    <property type="protein sequence ID" value="ACJ17371.1"/>
    <property type="molecule type" value="Genomic_DNA"/>
</dbReference>
<dbReference type="KEGG" id="ton:TON_1880"/>
<feature type="transmembrane region" description="Helical" evidence="1">
    <location>
        <begin position="127"/>
        <end position="157"/>
    </location>
</feature>
<feature type="transmembrane region" description="Helical" evidence="1">
    <location>
        <begin position="7"/>
        <end position="29"/>
    </location>
</feature>
<dbReference type="OrthoDB" id="102139at2157"/>
<dbReference type="AlphaFoldDB" id="B6YVP7"/>
<protein>
    <submittedName>
        <fullName evidence="2">Uncharacterized protein</fullName>
    </submittedName>
</protein>
<organism evidence="2 3">
    <name type="scientific">Thermococcus onnurineus (strain NA1)</name>
    <dbReference type="NCBI Taxonomy" id="523850"/>
    <lineage>
        <taxon>Archaea</taxon>
        <taxon>Methanobacteriati</taxon>
        <taxon>Methanobacteriota</taxon>
        <taxon>Thermococci</taxon>
        <taxon>Thermococcales</taxon>
        <taxon>Thermococcaceae</taxon>
        <taxon>Thermococcus</taxon>
    </lineage>
</organism>
<dbReference type="eggNOG" id="arCOG07090">
    <property type="taxonomic scope" value="Archaea"/>
</dbReference>